<evidence type="ECO:0000259" key="4">
    <source>
        <dbReference type="Pfam" id="PF00135"/>
    </source>
</evidence>
<dbReference type="RefSeq" id="WP_043666559.1">
    <property type="nucleotide sequence ID" value="NZ_BDCI01000017.1"/>
</dbReference>
<dbReference type="Pfam" id="PF00135">
    <property type="entry name" value="COesterase"/>
    <property type="match status" value="1"/>
</dbReference>
<comment type="caution">
    <text evidence="5">The sequence shown here is derived from an EMBL/GenBank/DDBJ whole genome shotgun (WGS) entry which is preliminary data.</text>
</comment>
<keyword evidence="2 3" id="KW-0378">Hydrolase</keyword>
<sequence>MEPVVAVTGGKISGRTVNGISAFLGVPYAAPPVGAALFQAPQPPVPWDGVREAVEFGGSCPQAPYPPALAAIFGIQTVPGAEALNVNVWTPDPGGSGLPVMVWIHGGAFTRGSNALPAYDGAAFARDGVVLVSLNYRLGAAGFAVLDGAPSNRGLLDQQYALAWVQENIRGFGGDPDNVTVFGESAGAMSIAALLASPRSAGLFAKAIMQSGNGEVVASEADARKVSAEIAATLAIAPTAADFAAVQPEALIAAQEKTVADLIADTDPARWGASVITGGLASMSLFPVLDGVVLHERPIDAVAAGSARGIPLLIGHTSEEFRLFIVPTGVAAALTMDALPFVLARYRLDASCLEPYIARQPGASAGDLLAAVLTDRAFRFPARQLAHAQAATGTPVFAFEFAWRRVDQDFGAFHALELPFVFDTLDAVPALVGPNPAQSVADEMHAAWVAFACTGDPGWPQDSAEHPSVRVFDAPAHPGARGPVSP</sequence>
<dbReference type="InterPro" id="IPR019826">
    <property type="entry name" value="Carboxylesterase_B_AS"/>
</dbReference>
<name>A0ABR4ZJX7_9NOCA</name>
<organism evidence="5 6">
    <name type="scientific">Nocardia vulneris</name>
    <dbReference type="NCBI Taxonomy" id="1141657"/>
    <lineage>
        <taxon>Bacteria</taxon>
        <taxon>Bacillati</taxon>
        <taxon>Actinomycetota</taxon>
        <taxon>Actinomycetes</taxon>
        <taxon>Mycobacteriales</taxon>
        <taxon>Nocardiaceae</taxon>
        <taxon>Nocardia</taxon>
    </lineage>
</organism>
<evidence type="ECO:0000313" key="5">
    <source>
        <dbReference type="EMBL" id="KIA65495.1"/>
    </source>
</evidence>
<proteinExistence type="inferred from homology"/>
<dbReference type="PROSITE" id="PS00122">
    <property type="entry name" value="CARBOXYLESTERASE_B_1"/>
    <property type="match status" value="1"/>
</dbReference>
<reference evidence="5 6" key="1">
    <citation type="journal article" date="2014" name="Int. J. Syst. Evol. Microbiol.">
        <title>Nocardia vulneris sp. nov., isolated from wounds of human patients in North America.</title>
        <authorList>
            <person name="Lasker B.A."/>
            <person name="Bell M."/>
            <person name="Klenk H.P."/>
            <person name="Sproer C."/>
            <person name="Schumann C."/>
            <person name="Schumann P."/>
            <person name="Brown J.M."/>
        </authorList>
    </citation>
    <scope>NUCLEOTIDE SEQUENCE [LARGE SCALE GENOMIC DNA]</scope>
    <source>
        <strain evidence="5 6">W9851</strain>
    </source>
</reference>
<dbReference type="SUPFAM" id="SSF53474">
    <property type="entry name" value="alpha/beta-Hydrolases"/>
    <property type="match status" value="1"/>
</dbReference>
<evidence type="ECO:0000313" key="6">
    <source>
        <dbReference type="Proteomes" id="UP000031364"/>
    </source>
</evidence>
<dbReference type="Proteomes" id="UP000031364">
    <property type="component" value="Unassembled WGS sequence"/>
</dbReference>
<comment type="similarity">
    <text evidence="1 3">Belongs to the type-B carboxylesterase/lipase family.</text>
</comment>
<keyword evidence="6" id="KW-1185">Reference proteome</keyword>
<evidence type="ECO:0000256" key="1">
    <source>
        <dbReference type="ARBA" id="ARBA00005964"/>
    </source>
</evidence>
<feature type="domain" description="Carboxylesterase type B" evidence="4">
    <location>
        <begin position="2"/>
        <end position="459"/>
    </location>
</feature>
<dbReference type="PANTHER" id="PTHR11559">
    <property type="entry name" value="CARBOXYLESTERASE"/>
    <property type="match status" value="1"/>
</dbReference>
<dbReference type="InterPro" id="IPR002018">
    <property type="entry name" value="CarbesteraseB"/>
</dbReference>
<protein>
    <recommendedName>
        <fullName evidence="3">Carboxylic ester hydrolase</fullName>
        <ecNumber evidence="3">3.1.1.-</ecNumber>
    </recommendedName>
</protein>
<gene>
    <name evidence="5" type="ORF">FG87_07700</name>
</gene>
<dbReference type="EMBL" id="JNFP01000007">
    <property type="protein sequence ID" value="KIA65495.1"/>
    <property type="molecule type" value="Genomic_DNA"/>
</dbReference>
<dbReference type="InterPro" id="IPR029058">
    <property type="entry name" value="AB_hydrolase_fold"/>
</dbReference>
<dbReference type="InterPro" id="IPR050309">
    <property type="entry name" value="Type-B_Carboxylest/Lipase"/>
</dbReference>
<dbReference type="EC" id="3.1.1.-" evidence="3"/>
<evidence type="ECO:0000256" key="3">
    <source>
        <dbReference type="RuleBase" id="RU361235"/>
    </source>
</evidence>
<evidence type="ECO:0000256" key="2">
    <source>
        <dbReference type="ARBA" id="ARBA00022801"/>
    </source>
</evidence>
<accession>A0ABR4ZJX7</accession>
<dbReference type="Gene3D" id="3.40.50.1820">
    <property type="entry name" value="alpha/beta hydrolase"/>
    <property type="match status" value="1"/>
</dbReference>